<dbReference type="EMBL" id="QMFB01000023">
    <property type="protein sequence ID" value="RAV15587.1"/>
    <property type="molecule type" value="Genomic_DNA"/>
</dbReference>
<organism evidence="1 2">
    <name type="scientific">Paenibacillus contaminans</name>
    <dbReference type="NCBI Taxonomy" id="450362"/>
    <lineage>
        <taxon>Bacteria</taxon>
        <taxon>Bacillati</taxon>
        <taxon>Bacillota</taxon>
        <taxon>Bacilli</taxon>
        <taxon>Bacillales</taxon>
        <taxon>Paenibacillaceae</taxon>
        <taxon>Paenibacillus</taxon>
    </lineage>
</organism>
<proteinExistence type="predicted"/>
<evidence type="ECO:0000313" key="1">
    <source>
        <dbReference type="EMBL" id="RAV15587.1"/>
    </source>
</evidence>
<dbReference type="Proteomes" id="UP000250369">
    <property type="component" value="Unassembled WGS sequence"/>
</dbReference>
<name>A0A329MEQ6_9BACL</name>
<protein>
    <submittedName>
        <fullName evidence="1">Uncharacterized protein</fullName>
    </submittedName>
</protein>
<accession>A0A329MEQ6</accession>
<gene>
    <name evidence="1" type="ORF">DQG23_29870</name>
</gene>
<dbReference type="AlphaFoldDB" id="A0A329MEQ6"/>
<keyword evidence="2" id="KW-1185">Reference proteome</keyword>
<sequence>MNNARGSPPAGNRYKPDMGIVFGQALGKRYILGLFRPKARIGFCPAKHNESMMPVAREVL</sequence>
<comment type="caution">
    <text evidence="1">The sequence shown here is derived from an EMBL/GenBank/DDBJ whole genome shotgun (WGS) entry which is preliminary data.</text>
</comment>
<evidence type="ECO:0000313" key="2">
    <source>
        <dbReference type="Proteomes" id="UP000250369"/>
    </source>
</evidence>
<reference evidence="1 2" key="1">
    <citation type="journal article" date="2009" name="Int. J. Syst. Evol. Microbiol.">
        <title>Paenibacillus contaminans sp. nov., isolated from a contaminated laboratory plate.</title>
        <authorList>
            <person name="Chou J.H."/>
            <person name="Lee J.H."/>
            <person name="Lin M.C."/>
            <person name="Chang P.S."/>
            <person name="Arun A.B."/>
            <person name="Young C.C."/>
            <person name="Chen W.M."/>
        </authorList>
    </citation>
    <scope>NUCLEOTIDE SEQUENCE [LARGE SCALE GENOMIC DNA]</scope>
    <source>
        <strain evidence="1 2">CKOBP-6</strain>
    </source>
</reference>